<dbReference type="STRING" id="98403.A0A151GA93"/>
<proteinExistence type="inferred from homology"/>
<keyword evidence="3 4" id="KW-0862">Zinc</keyword>
<dbReference type="Gene3D" id="3.40.1050.10">
    <property type="entry name" value="Carbonic anhydrase"/>
    <property type="match status" value="1"/>
</dbReference>
<dbReference type="SUPFAM" id="SSF53056">
    <property type="entry name" value="beta-carbonic anhydrase, cab"/>
    <property type="match status" value="1"/>
</dbReference>
<evidence type="ECO:0000256" key="5">
    <source>
        <dbReference type="RuleBase" id="RU003956"/>
    </source>
</evidence>
<feature type="binding site" evidence="4">
    <location>
        <position position="194"/>
    </location>
    <ligand>
        <name>Zn(2+)</name>
        <dbReference type="ChEBI" id="CHEBI:29105"/>
    </ligand>
</feature>
<dbReference type="Pfam" id="PF00484">
    <property type="entry name" value="Pro_CA"/>
    <property type="match status" value="1"/>
</dbReference>
<dbReference type="PANTHER" id="PTHR43175:SF3">
    <property type="entry name" value="CARBON DISULFIDE HYDROLASE"/>
    <property type="match status" value="1"/>
</dbReference>
<dbReference type="AlphaFoldDB" id="A0A151GA93"/>
<sequence>MRPLARDGLHEAAAEFKEKGTTATAGDSGRQRATAGDSGRVGFGVVGIRATPSLACLGDESKRTVSSSFRRHSSVLGGGRDAAIESSPWLPSNTPPGSISASHRASSLATSLWYHVVASDAIAARSAATRRCSSMLVQVPIYERGDAGEGVRVAAVVEMSVAKEFQAANESYVASFANAHLPLPPSRKVAVVTCMDARLDPAKSLGLTEGDAHVIRNAGGRAVDALRSVIISQQLLGTREIAVIHHTDCGMLTFNDSDLRGKIRSDLGENADHIAFLPFDDLEASVADDVAVLKNSPLVLDVPISGYVYDVKTGRINKV</sequence>
<evidence type="ECO:0000256" key="1">
    <source>
        <dbReference type="ARBA" id="ARBA00006217"/>
    </source>
</evidence>
<dbReference type="EC" id="4.2.1.1" evidence="5"/>
<dbReference type="SMART" id="SM00947">
    <property type="entry name" value="Pro_CA"/>
    <property type="match status" value="1"/>
</dbReference>
<dbReference type="EMBL" id="LAYC01000003">
    <property type="protein sequence ID" value="KYK54006.1"/>
    <property type="molecule type" value="Genomic_DNA"/>
</dbReference>
<comment type="similarity">
    <text evidence="1 5">Belongs to the beta-class carbonic anhydrase family.</text>
</comment>
<dbReference type="CDD" id="cd03379">
    <property type="entry name" value="beta_CA_cladeD"/>
    <property type="match status" value="1"/>
</dbReference>
<feature type="binding site" evidence="4">
    <location>
        <position position="246"/>
    </location>
    <ligand>
        <name>Zn(2+)</name>
        <dbReference type="ChEBI" id="CHEBI:29105"/>
    </ligand>
</feature>
<keyword evidence="2 4" id="KW-0479">Metal-binding</keyword>
<reference evidence="7 8" key="1">
    <citation type="journal article" date="2016" name="Sci. Rep.">
        <title>Insights into Adaptations to a Near-Obligate Nematode Endoparasitic Lifestyle from the Finished Genome of Drechmeria coniospora.</title>
        <authorList>
            <person name="Zhang L."/>
            <person name="Zhou Z."/>
            <person name="Guo Q."/>
            <person name="Fokkens L."/>
            <person name="Miskei M."/>
            <person name="Pocsi I."/>
            <person name="Zhang W."/>
            <person name="Chen M."/>
            <person name="Wang L."/>
            <person name="Sun Y."/>
            <person name="Donzelli B.G."/>
            <person name="Gibson D.M."/>
            <person name="Nelson D.R."/>
            <person name="Luo J.G."/>
            <person name="Rep M."/>
            <person name="Liu H."/>
            <person name="Yang S."/>
            <person name="Wang J."/>
            <person name="Krasnoff S.B."/>
            <person name="Xu Y."/>
            <person name="Molnar I."/>
            <person name="Lin M."/>
        </authorList>
    </citation>
    <scope>NUCLEOTIDE SEQUENCE [LARGE SCALE GENOMIC DNA]</scope>
    <source>
        <strain evidence="7 8">ARSEF 6962</strain>
    </source>
</reference>
<evidence type="ECO:0000256" key="3">
    <source>
        <dbReference type="ARBA" id="ARBA00022833"/>
    </source>
</evidence>
<evidence type="ECO:0000313" key="7">
    <source>
        <dbReference type="EMBL" id="KYK54006.1"/>
    </source>
</evidence>
<organism evidence="7 8">
    <name type="scientific">Drechmeria coniospora</name>
    <name type="common">Nematophagous fungus</name>
    <name type="synonym">Meria coniospora</name>
    <dbReference type="NCBI Taxonomy" id="98403"/>
    <lineage>
        <taxon>Eukaryota</taxon>
        <taxon>Fungi</taxon>
        <taxon>Dikarya</taxon>
        <taxon>Ascomycota</taxon>
        <taxon>Pezizomycotina</taxon>
        <taxon>Sordariomycetes</taxon>
        <taxon>Hypocreomycetidae</taxon>
        <taxon>Hypocreales</taxon>
        <taxon>Ophiocordycipitaceae</taxon>
        <taxon>Drechmeria</taxon>
    </lineage>
</organism>
<feature type="binding site" evidence="4">
    <location>
        <position position="196"/>
    </location>
    <ligand>
        <name>Zn(2+)</name>
        <dbReference type="ChEBI" id="CHEBI:29105"/>
    </ligand>
</feature>
<keyword evidence="5" id="KW-0456">Lyase</keyword>
<dbReference type="InterPro" id="IPR001765">
    <property type="entry name" value="Carbonic_anhydrase"/>
</dbReference>
<dbReference type="InterPro" id="IPR036874">
    <property type="entry name" value="Carbonic_anhydrase_sf"/>
</dbReference>
<dbReference type="GO" id="GO:0008270">
    <property type="term" value="F:zinc ion binding"/>
    <property type="evidence" value="ECO:0007669"/>
    <property type="project" value="UniProtKB-UniRule"/>
</dbReference>
<name>A0A151GA93_DRECN</name>
<comment type="function">
    <text evidence="5">Reversible hydration of carbon dioxide.</text>
</comment>
<evidence type="ECO:0000256" key="6">
    <source>
        <dbReference type="SAM" id="MobiDB-lite"/>
    </source>
</evidence>
<protein>
    <recommendedName>
        <fullName evidence="5">Carbonic anhydrase</fullName>
        <ecNumber evidence="5">4.2.1.1</ecNumber>
    </recommendedName>
    <alternativeName>
        <fullName evidence="5">Carbonate dehydratase</fullName>
    </alternativeName>
</protein>
<dbReference type="GeneID" id="63718599"/>
<comment type="cofactor">
    <cofactor evidence="4">
        <name>Zn(2+)</name>
        <dbReference type="ChEBI" id="CHEBI:29105"/>
    </cofactor>
    <text evidence="4">Binds 1 zinc ion per subunit.</text>
</comment>
<evidence type="ECO:0000256" key="2">
    <source>
        <dbReference type="ARBA" id="ARBA00022723"/>
    </source>
</evidence>
<dbReference type="PANTHER" id="PTHR43175">
    <property type="entry name" value="CARBONIC ANHYDRASE"/>
    <property type="match status" value="1"/>
</dbReference>
<dbReference type="RefSeq" id="XP_040653358.1">
    <property type="nucleotide sequence ID" value="XM_040803254.1"/>
</dbReference>
<comment type="catalytic activity">
    <reaction evidence="5">
        <text>hydrogencarbonate + H(+) = CO2 + H2O</text>
        <dbReference type="Rhea" id="RHEA:10748"/>
        <dbReference type="ChEBI" id="CHEBI:15377"/>
        <dbReference type="ChEBI" id="CHEBI:15378"/>
        <dbReference type="ChEBI" id="CHEBI:16526"/>
        <dbReference type="ChEBI" id="CHEBI:17544"/>
        <dbReference type="EC" id="4.2.1.1"/>
    </reaction>
</comment>
<dbReference type="InParanoid" id="A0A151GA93"/>
<evidence type="ECO:0000256" key="4">
    <source>
        <dbReference type="PIRSR" id="PIRSR601765-1"/>
    </source>
</evidence>
<accession>A0A151GA93</accession>
<feature type="binding site" evidence="4">
    <location>
        <position position="249"/>
    </location>
    <ligand>
        <name>Zn(2+)</name>
        <dbReference type="ChEBI" id="CHEBI:29105"/>
    </ligand>
</feature>
<feature type="region of interest" description="Disordered" evidence="6">
    <location>
        <begin position="17"/>
        <end position="36"/>
    </location>
</feature>
<dbReference type="GO" id="GO:0004089">
    <property type="term" value="F:carbonate dehydratase activity"/>
    <property type="evidence" value="ECO:0007669"/>
    <property type="project" value="UniProtKB-UniRule"/>
</dbReference>
<keyword evidence="8" id="KW-1185">Reference proteome</keyword>
<evidence type="ECO:0000313" key="8">
    <source>
        <dbReference type="Proteomes" id="UP000076580"/>
    </source>
</evidence>
<dbReference type="Proteomes" id="UP000076580">
    <property type="component" value="Chromosome 03"/>
</dbReference>
<comment type="caution">
    <text evidence="7">The sequence shown here is derived from an EMBL/GenBank/DDBJ whole genome shotgun (WGS) entry which is preliminary data.</text>
</comment>
<gene>
    <name evidence="7" type="ORF">DCS_05956</name>
</gene>